<comment type="caution">
    <text evidence="3">The sequence shown here is derived from an EMBL/GenBank/DDBJ whole genome shotgun (WGS) entry which is preliminary data.</text>
</comment>
<proteinExistence type="predicted"/>
<reference evidence="3 5" key="1">
    <citation type="submission" date="2018-01" db="EMBL/GenBank/DDBJ databases">
        <authorList>
            <person name="Clerissi C."/>
        </authorList>
    </citation>
    <scope>NUCLEOTIDE SEQUENCE</scope>
    <source>
        <strain evidence="3">Cupriavidus oxalaticus LMG 2235</strain>
    </source>
</reference>
<evidence type="ECO:0000313" key="4">
    <source>
        <dbReference type="EMBL" id="SPC10944.1"/>
    </source>
</evidence>
<organism evidence="3 5">
    <name type="scientific">Cupriavidus oxalaticus</name>
    <dbReference type="NCBI Taxonomy" id="96344"/>
    <lineage>
        <taxon>Bacteria</taxon>
        <taxon>Pseudomonadati</taxon>
        <taxon>Pseudomonadota</taxon>
        <taxon>Betaproteobacteria</taxon>
        <taxon>Burkholderiales</taxon>
        <taxon>Burkholderiaceae</taxon>
        <taxon>Cupriavidus</taxon>
    </lineage>
</organism>
<evidence type="ECO:0000313" key="3">
    <source>
        <dbReference type="EMBL" id="SPC06025.1"/>
    </source>
</evidence>
<reference evidence="5" key="2">
    <citation type="submission" date="2018-01" db="EMBL/GenBank/DDBJ databases">
        <authorList>
            <person name="Gaut B.S."/>
            <person name="Morton B.R."/>
            <person name="Clegg M.T."/>
            <person name="Duvall M.R."/>
        </authorList>
    </citation>
    <scope>NUCLEOTIDE SEQUENCE [LARGE SCALE GENOMIC DNA]</scope>
</reference>
<protein>
    <recommendedName>
        <fullName evidence="2">ABC-type transport auxiliary lipoprotein component domain-containing protein</fullName>
    </recommendedName>
</protein>
<dbReference type="Proteomes" id="UP000256862">
    <property type="component" value="Chromosome CO2235"/>
</dbReference>
<gene>
    <name evidence="4" type="ORF">CO2235_10329</name>
    <name evidence="3" type="ORF">CO2235_U490002</name>
</gene>
<dbReference type="InterPro" id="IPR005586">
    <property type="entry name" value="ABC_trans_aux"/>
</dbReference>
<sequence length="245" mass="26273">MQRRRNDDALITYRRPIAMPDNDNRRGPAVYPATGNSRRRFHSRTAATLLALAGAVLVLSGCALSRGTPTVTYDLGPSAAIAGTAGNAASAAPAPLPRLRVSQTDGPDWLEGNALYYRLLYAQAQRLQPYATQRWVMSPTRLFDERLRESVSARGGLAWSGDTSVPGLKVDLLAFEQVFDSATTSQGVVRLRATVFHRGQLGQQTFEVRRPAPSADGAGGVKALAEASDAAIAALLDWTATLPLK</sequence>
<evidence type="ECO:0000256" key="1">
    <source>
        <dbReference type="SAM" id="Phobius"/>
    </source>
</evidence>
<dbReference type="Pfam" id="PF03886">
    <property type="entry name" value="ABC_trans_aux"/>
    <property type="match status" value="1"/>
</dbReference>
<accession>A0A375FKQ7</accession>
<dbReference type="EMBL" id="OGUS01000109">
    <property type="protein sequence ID" value="SPC10944.1"/>
    <property type="molecule type" value="Genomic_DNA"/>
</dbReference>
<evidence type="ECO:0000313" key="5">
    <source>
        <dbReference type="Proteomes" id="UP000256862"/>
    </source>
</evidence>
<name>A0A375FKQ7_9BURK</name>
<dbReference type="SUPFAM" id="SSF159594">
    <property type="entry name" value="XCC0632-like"/>
    <property type="match status" value="1"/>
</dbReference>
<dbReference type="AlphaFoldDB" id="A0A375FKQ7"/>
<evidence type="ECO:0000259" key="2">
    <source>
        <dbReference type="Pfam" id="PF03886"/>
    </source>
</evidence>
<dbReference type="EMBL" id="OGUS01000053">
    <property type="protein sequence ID" value="SPC06025.1"/>
    <property type="molecule type" value="Genomic_DNA"/>
</dbReference>
<keyword evidence="1" id="KW-0472">Membrane</keyword>
<dbReference type="Gene3D" id="3.40.50.10610">
    <property type="entry name" value="ABC-type transport auxiliary lipoprotein component"/>
    <property type="match status" value="1"/>
</dbReference>
<feature type="transmembrane region" description="Helical" evidence="1">
    <location>
        <begin position="46"/>
        <end position="67"/>
    </location>
</feature>
<keyword evidence="1" id="KW-1133">Transmembrane helix</keyword>
<feature type="domain" description="ABC-type transport auxiliary lipoprotein component" evidence="2">
    <location>
        <begin position="88"/>
        <end position="230"/>
    </location>
</feature>
<keyword evidence="1" id="KW-0812">Transmembrane</keyword>